<dbReference type="AlphaFoldDB" id="A0A022Q2L5"/>
<reference evidence="13 14" key="1">
    <citation type="journal article" date="2013" name="Proc. Natl. Acad. Sci. U.S.A.">
        <title>Fine-scale variation in meiotic recombination in Mimulus inferred from population shotgun sequencing.</title>
        <authorList>
            <person name="Hellsten U."/>
            <person name="Wright K.M."/>
            <person name="Jenkins J."/>
            <person name="Shu S."/>
            <person name="Yuan Y."/>
            <person name="Wessler S.R."/>
            <person name="Schmutz J."/>
            <person name="Willis J.H."/>
            <person name="Rokhsar D.S."/>
        </authorList>
    </citation>
    <scope>NUCLEOTIDE SEQUENCE [LARGE SCALE GENOMIC DNA]</scope>
    <source>
        <strain evidence="14">cv. DUN x IM62</strain>
    </source>
</reference>
<dbReference type="InterPro" id="IPR044974">
    <property type="entry name" value="Disease_R_plants"/>
</dbReference>
<dbReference type="FunFam" id="1.10.10.10:FF:000322">
    <property type="entry name" value="Probable disease resistance protein At1g63360"/>
    <property type="match status" value="1"/>
</dbReference>
<sequence>MAYAAVVSLKETIERLMLRSRSEILLSDSEMRLIHGDLCYLQSFLESISPSQSRKTVHALETQIKDAVHTFEDLIDSHLSDNLSLSVSEISEQVLEFRQEISSFTTPLKYEEEFDEEDQQQHIDSFAAIAIVGMVNELIQLLGWLEWNSPSLDIISLVGMAGIGKTTLAKQIYDDSFVADVFGARFFIPIGPKYQLKKILLLALHQAGFHTDKIHHKEDKVLADDLCLYLKNKRFLIVLDDVWDTKVWNELKQFLPNDKNGSRIILTTRLVDVALHASSSCGSILRIPFLDDDESWKLLRETIFNTEKYVLDSHLEKIGKKIAKNCEGLPLAIITIGKLLSETEKTVENWTKFAENENSLIIRMDDDTPISRSVSLSYKQLPQHLKAPFLYIGVFPKDYVISISKLIRLWVVEGLVESGDKSFEEVAQEYLEELVSKSVVLVQERSSKSEKMKTCRIHFVFRNLCVNEAHSEKFFHVIRKYIDSFPECINRQRRLCMHNNVVLGFEQVRSWMEESVPCARSLLCYGPKQQYPVVSYFGFRLLKVLDAVSIRFYEFPHQVVELVHLRYLAITYYGEIPSSVSRLSNLEVLIIHWHHRVIKSSNFPVYLPVEIWKLHKLKHLECMGFDLPDPSPANDDSLILEKLLTLSGVGAHSCTERVLIRIPNLIKLGIRIDSSLDEKFNFLGEFASCYDEFDSFKCIVVDDPGIRSRFVSSPVLNFPANIRKISLSGCGFQWRSMGVIGELPNLEVLKLRWCAFSGAEWEIAGGEGELFPRLKFLLMEDLDVEVWETNSGGGFRRLSRLVIRHCYKLKEIPRGIADSAALEVIEVDDCSSSLANSARGIYMAKHDWVNDHVKIRVRSSWEDNKIKS</sequence>
<dbReference type="Gene3D" id="1.10.10.10">
    <property type="entry name" value="Winged helix-like DNA-binding domain superfamily/Winged helix DNA-binding domain"/>
    <property type="match status" value="1"/>
</dbReference>
<dbReference type="GO" id="GO:0005737">
    <property type="term" value="C:cytoplasm"/>
    <property type="evidence" value="ECO:0007669"/>
    <property type="project" value="UniProtKB-SubCell"/>
</dbReference>
<protein>
    <submittedName>
        <fullName evidence="13">Uncharacterized protein</fullName>
    </submittedName>
</protein>
<evidence type="ECO:0000256" key="1">
    <source>
        <dbReference type="ARBA" id="ARBA00002074"/>
    </source>
</evidence>
<keyword evidence="9" id="KW-0611">Plant defense</keyword>
<evidence type="ECO:0000256" key="3">
    <source>
        <dbReference type="ARBA" id="ARBA00008894"/>
    </source>
</evidence>
<dbReference type="SUPFAM" id="SSF52540">
    <property type="entry name" value="P-loop containing nucleoside triphosphate hydrolases"/>
    <property type="match status" value="1"/>
</dbReference>
<accession>A0A022Q2L5</accession>
<dbReference type="Pfam" id="PF00931">
    <property type="entry name" value="NB-ARC"/>
    <property type="match status" value="1"/>
</dbReference>
<keyword evidence="14" id="KW-1185">Reference proteome</keyword>
<comment type="subcellular location">
    <subcellularLocation>
        <location evidence="2">Cytoplasm</location>
    </subcellularLocation>
</comment>
<dbReference type="InterPro" id="IPR058922">
    <property type="entry name" value="WHD_DRP"/>
</dbReference>
<dbReference type="Gene3D" id="1.20.5.4130">
    <property type="match status" value="1"/>
</dbReference>
<dbReference type="PRINTS" id="PR00364">
    <property type="entry name" value="DISEASERSIST"/>
</dbReference>
<dbReference type="InterPro" id="IPR027417">
    <property type="entry name" value="P-loop_NTPase"/>
</dbReference>
<evidence type="ECO:0000256" key="2">
    <source>
        <dbReference type="ARBA" id="ARBA00004496"/>
    </source>
</evidence>
<dbReference type="InterPro" id="IPR032675">
    <property type="entry name" value="LRR_dom_sf"/>
</dbReference>
<evidence type="ECO:0000259" key="12">
    <source>
        <dbReference type="Pfam" id="PF23559"/>
    </source>
</evidence>
<evidence type="ECO:0000256" key="10">
    <source>
        <dbReference type="ARBA" id="ARBA00022840"/>
    </source>
</evidence>
<dbReference type="SUPFAM" id="SSF52058">
    <property type="entry name" value="L domain-like"/>
    <property type="match status" value="1"/>
</dbReference>
<dbReference type="FunFam" id="3.40.50.300:FF:001091">
    <property type="entry name" value="Probable disease resistance protein At1g61300"/>
    <property type="match status" value="1"/>
</dbReference>
<evidence type="ECO:0000256" key="4">
    <source>
        <dbReference type="ARBA" id="ARBA00022490"/>
    </source>
</evidence>
<evidence type="ECO:0000256" key="9">
    <source>
        <dbReference type="ARBA" id="ARBA00022821"/>
    </source>
</evidence>
<evidence type="ECO:0000313" key="13">
    <source>
        <dbReference type="EMBL" id="EYU22216.1"/>
    </source>
</evidence>
<dbReference type="Gene3D" id="3.40.50.300">
    <property type="entry name" value="P-loop containing nucleotide triphosphate hydrolases"/>
    <property type="match status" value="1"/>
</dbReference>
<dbReference type="InterPro" id="IPR036388">
    <property type="entry name" value="WH-like_DNA-bd_sf"/>
</dbReference>
<dbReference type="eggNOG" id="KOG0118">
    <property type="taxonomic scope" value="Eukaryota"/>
</dbReference>
<dbReference type="Gene3D" id="3.80.10.10">
    <property type="entry name" value="Ribonuclease Inhibitor"/>
    <property type="match status" value="1"/>
</dbReference>
<dbReference type="GO" id="GO:0005524">
    <property type="term" value="F:ATP binding"/>
    <property type="evidence" value="ECO:0007669"/>
    <property type="project" value="UniProtKB-KW"/>
</dbReference>
<dbReference type="GO" id="GO:0009626">
    <property type="term" value="P:plant-type hypersensitive response"/>
    <property type="evidence" value="ECO:0007669"/>
    <property type="project" value="UniProtKB-KW"/>
</dbReference>
<dbReference type="PANTHER" id="PTHR23155">
    <property type="entry name" value="DISEASE RESISTANCE PROTEIN RP"/>
    <property type="match status" value="1"/>
</dbReference>
<dbReference type="EMBL" id="KI632211">
    <property type="protein sequence ID" value="EYU22216.1"/>
    <property type="molecule type" value="Genomic_DNA"/>
</dbReference>
<dbReference type="InterPro" id="IPR002182">
    <property type="entry name" value="NB-ARC"/>
</dbReference>
<gene>
    <name evidence="13" type="ORF">MIMGU_mgv1a019937mg</name>
</gene>
<comment type="function">
    <text evidence="1">Confers resistance to late blight (Phytophthora infestans) races carrying the avirulence gene Avr1. Resistance proteins guard the plant against pathogens that contain an appropriate avirulence protein via an indirect interaction with this avirulence protein. That triggers a defense system including the hypersensitive response, which restricts the pathogen growth.</text>
</comment>
<evidence type="ECO:0000256" key="8">
    <source>
        <dbReference type="ARBA" id="ARBA00022741"/>
    </source>
</evidence>
<dbReference type="eggNOG" id="KOG4658">
    <property type="taxonomic scope" value="Eukaryota"/>
</dbReference>
<evidence type="ECO:0000256" key="7">
    <source>
        <dbReference type="ARBA" id="ARBA00022737"/>
    </source>
</evidence>
<keyword evidence="4" id="KW-0963">Cytoplasm</keyword>
<evidence type="ECO:0000256" key="5">
    <source>
        <dbReference type="ARBA" id="ARBA00022614"/>
    </source>
</evidence>
<evidence type="ECO:0000256" key="6">
    <source>
        <dbReference type="ARBA" id="ARBA00022667"/>
    </source>
</evidence>
<feature type="domain" description="Disease resistance protein winged helix" evidence="12">
    <location>
        <begin position="394"/>
        <end position="464"/>
    </location>
</feature>
<dbReference type="Proteomes" id="UP000030748">
    <property type="component" value="Unassembled WGS sequence"/>
</dbReference>
<dbReference type="Pfam" id="PF23559">
    <property type="entry name" value="WHD_DRP"/>
    <property type="match status" value="1"/>
</dbReference>
<keyword evidence="5" id="KW-0433">Leucine-rich repeat</keyword>
<keyword evidence="8" id="KW-0547">Nucleotide-binding</keyword>
<keyword evidence="7" id="KW-0677">Repeat</keyword>
<keyword evidence="10" id="KW-0067">ATP-binding</keyword>
<dbReference type="Gene3D" id="1.10.8.430">
    <property type="entry name" value="Helical domain of apoptotic protease-activating factors"/>
    <property type="match status" value="1"/>
</dbReference>
<organism evidence="13 14">
    <name type="scientific">Erythranthe guttata</name>
    <name type="common">Yellow monkey flower</name>
    <name type="synonym">Mimulus guttatus</name>
    <dbReference type="NCBI Taxonomy" id="4155"/>
    <lineage>
        <taxon>Eukaryota</taxon>
        <taxon>Viridiplantae</taxon>
        <taxon>Streptophyta</taxon>
        <taxon>Embryophyta</taxon>
        <taxon>Tracheophyta</taxon>
        <taxon>Spermatophyta</taxon>
        <taxon>Magnoliopsida</taxon>
        <taxon>eudicotyledons</taxon>
        <taxon>Gunneridae</taxon>
        <taxon>Pentapetalae</taxon>
        <taxon>asterids</taxon>
        <taxon>lamiids</taxon>
        <taxon>Lamiales</taxon>
        <taxon>Phrymaceae</taxon>
        <taxon>Erythranthe</taxon>
    </lineage>
</organism>
<name>A0A022Q2L5_ERYGU</name>
<dbReference type="GO" id="GO:0051607">
    <property type="term" value="P:defense response to virus"/>
    <property type="evidence" value="ECO:0007669"/>
    <property type="project" value="UniProtKB-ARBA"/>
</dbReference>
<proteinExistence type="inferred from homology"/>
<comment type="similarity">
    <text evidence="3">Belongs to the disease resistance NB-LRR family.</text>
</comment>
<evidence type="ECO:0000313" key="14">
    <source>
        <dbReference type="Proteomes" id="UP000030748"/>
    </source>
</evidence>
<feature type="domain" description="NB-ARC" evidence="11">
    <location>
        <begin position="141"/>
        <end position="306"/>
    </location>
</feature>
<dbReference type="GO" id="GO:0043531">
    <property type="term" value="F:ADP binding"/>
    <property type="evidence" value="ECO:0007669"/>
    <property type="project" value="InterPro"/>
</dbReference>
<dbReference type="PANTHER" id="PTHR23155:SF1152">
    <property type="entry name" value="AAA+ ATPASE DOMAIN-CONTAINING PROTEIN"/>
    <property type="match status" value="1"/>
</dbReference>
<dbReference type="InterPro" id="IPR042197">
    <property type="entry name" value="Apaf_helical"/>
</dbReference>
<evidence type="ECO:0000259" key="11">
    <source>
        <dbReference type="Pfam" id="PF00931"/>
    </source>
</evidence>
<keyword evidence="6" id="KW-0381">Hypersensitive response</keyword>